<dbReference type="Gene3D" id="3.80.10.10">
    <property type="entry name" value="Ribonuclease Inhibitor"/>
    <property type="match status" value="2"/>
</dbReference>
<evidence type="ECO:0000256" key="2">
    <source>
        <dbReference type="ARBA" id="ARBA00022737"/>
    </source>
</evidence>
<dbReference type="PANTHER" id="PTHR24106">
    <property type="entry name" value="NACHT, LRR AND CARD DOMAINS-CONTAINING"/>
    <property type="match status" value="1"/>
</dbReference>
<dbReference type="SMART" id="SM00368">
    <property type="entry name" value="LRR_RI"/>
    <property type="match status" value="8"/>
</dbReference>
<dbReference type="SUPFAM" id="SSF52047">
    <property type="entry name" value="RNI-like"/>
    <property type="match status" value="1"/>
</dbReference>
<sequence length="254" mass="27440">ITDSGVETLVEGLSDPNCKLKQLRLHGCGLSPQACKHLTKALKESPKLQELDLSMNGIGNEGVQHLANGLRAPGCHLETLSVSRCGITHIGAGFLAKVLCSISQLFKLDLSMNCLRDQGVKEICGGMKNPYSHLKVLNLSQCSLTDDCCAELSVGLSSKENVVIDLDLSSNDLQDKGVKKLCMGMRAPHCKVEKLSLRSCGLSSKSVECLITALKSNPQHLAELHLMGNNLQDSSIRVLSDLTKNQKYTLTTIE</sequence>
<keyword evidence="4" id="KW-1185">Reference proteome</keyword>
<evidence type="ECO:0000313" key="4">
    <source>
        <dbReference type="Proteomes" id="UP000261660"/>
    </source>
</evidence>
<reference evidence="3" key="1">
    <citation type="submission" date="2025-08" db="UniProtKB">
        <authorList>
            <consortium name="Ensembl"/>
        </authorList>
    </citation>
    <scope>IDENTIFICATION</scope>
</reference>
<name>A0A3Q3EW88_9LABR</name>
<proteinExistence type="predicted"/>
<accession>A0A3Q3EW88</accession>
<protein>
    <submittedName>
        <fullName evidence="3">NACHT, LRR and PYD domains-containing protein 14-like</fullName>
    </submittedName>
</protein>
<reference evidence="3" key="2">
    <citation type="submission" date="2025-09" db="UniProtKB">
        <authorList>
            <consortium name="Ensembl"/>
        </authorList>
    </citation>
    <scope>IDENTIFICATION</scope>
</reference>
<keyword evidence="1" id="KW-0433">Leucine-rich repeat</keyword>
<evidence type="ECO:0000313" key="3">
    <source>
        <dbReference type="Ensembl" id="ENSLBEP00000011711.1"/>
    </source>
</evidence>
<dbReference type="Proteomes" id="UP000261660">
    <property type="component" value="Unplaced"/>
</dbReference>
<keyword evidence="2" id="KW-0677">Repeat</keyword>
<dbReference type="AlphaFoldDB" id="A0A3Q3EW88"/>
<dbReference type="InterPro" id="IPR032675">
    <property type="entry name" value="LRR_dom_sf"/>
</dbReference>
<dbReference type="GeneTree" id="ENSGT01150000286911"/>
<organism evidence="3 4">
    <name type="scientific">Labrus bergylta</name>
    <name type="common">ballan wrasse</name>
    <dbReference type="NCBI Taxonomy" id="56723"/>
    <lineage>
        <taxon>Eukaryota</taxon>
        <taxon>Metazoa</taxon>
        <taxon>Chordata</taxon>
        <taxon>Craniata</taxon>
        <taxon>Vertebrata</taxon>
        <taxon>Euteleostomi</taxon>
        <taxon>Actinopterygii</taxon>
        <taxon>Neopterygii</taxon>
        <taxon>Teleostei</taxon>
        <taxon>Neoteleostei</taxon>
        <taxon>Acanthomorphata</taxon>
        <taxon>Eupercaria</taxon>
        <taxon>Labriformes</taxon>
        <taxon>Labridae</taxon>
        <taxon>Labrus</taxon>
    </lineage>
</organism>
<dbReference type="Ensembl" id="ENSLBET00000012313.1">
    <property type="protein sequence ID" value="ENSLBEP00000011711.1"/>
    <property type="gene ID" value="ENSLBEG00000008998.1"/>
</dbReference>
<dbReference type="Pfam" id="PF13516">
    <property type="entry name" value="LRR_6"/>
    <property type="match status" value="6"/>
</dbReference>
<dbReference type="InterPro" id="IPR001611">
    <property type="entry name" value="Leu-rich_rpt"/>
</dbReference>
<evidence type="ECO:0000256" key="1">
    <source>
        <dbReference type="ARBA" id="ARBA00022614"/>
    </source>
</evidence>
<dbReference type="InterPro" id="IPR051261">
    <property type="entry name" value="NLR"/>
</dbReference>